<keyword evidence="5" id="KW-0723">Serine/threonine-protein kinase</keyword>
<evidence type="ECO:0000256" key="3">
    <source>
        <dbReference type="ARBA" id="ARBA00022840"/>
    </source>
</evidence>
<dbReference type="PROSITE" id="PS50011">
    <property type="entry name" value="PROTEIN_KINASE_DOM"/>
    <property type="match status" value="1"/>
</dbReference>
<dbReference type="InterPro" id="IPR000719">
    <property type="entry name" value="Prot_kinase_dom"/>
</dbReference>
<dbReference type="GeneID" id="94831804"/>
<evidence type="ECO:0000259" key="6">
    <source>
        <dbReference type="PROSITE" id="PS50011"/>
    </source>
</evidence>
<keyword evidence="3 4" id="KW-0067">ATP-binding</keyword>
<dbReference type="InterPro" id="IPR008271">
    <property type="entry name" value="Ser/Thr_kinase_AS"/>
</dbReference>
<evidence type="ECO:0000256" key="2">
    <source>
        <dbReference type="ARBA" id="ARBA00022741"/>
    </source>
</evidence>
<evidence type="ECO:0000313" key="8">
    <source>
        <dbReference type="Proteomes" id="UP000179807"/>
    </source>
</evidence>
<dbReference type="EC" id="2.7.11.1" evidence="1"/>
<sequence>MPFKKLTYRSIQKVSIHNLTEIPENNQQQQESDSSREEIPAGTRVDRYIVVELIGEGGYGDIYEVKDSETGNKYAMKIEYLDAEKRGLQLETKILKSIQSSNLFPSFIASGTSENFKYIVMELMGPSLSLLRREMPDGKLSKFSLLSFSAHMIRCIRKLHKFGYIHRDIKPGNFLIRPNRNSPLCLIDFGLSRRYIDKKTGLHKPPREDAGYTGTVRYASLHAHDETELSRRDDLISWFYSLLELNESKCPWPGSVNKELTIKMKREMTTEQLCQNLPKEFLQIINHIYALEYADEPDYDLILKLIDQAIKNEHFKEKKYDFEYLSDDEIHEISSISLKMEEPQEELYASKVDQSDTGYCCTIC</sequence>
<keyword evidence="8" id="KW-1185">Reference proteome</keyword>
<dbReference type="PROSITE" id="PS00108">
    <property type="entry name" value="PROTEIN_KINASE_ST"/>
    <property type="match status" value="1"/>
</dbReference>
<evidence type="ECO:0000256" key="4">
    <source>
        <dbReference type="PROSITE-ProRule" id="PRU10141"/>
    </source>
</evidence>
<dbReference type="PROSITE" id="PS00107">
    <property type="entry name" value="PROTEIN_KINASE_ATP"/>
    <property type="match status" value="1"/>
</dbReference>
<comment type="caution">
    <text evidence="7">The sequence shown here is derived from an EMBL/GenBank/DDBJ whole genome shotgun (WGS) entry which is preliminary data.</text>
</comment>
<name>A0A1J4L373_9EUKA</name>
<dbReference type="EMBL" id="MLAK01000112">
    <property type="protein sequence ID" value="OHT16365.1"/>
    <property type="molecule type" value="Genomic_DNA"/>
</dbReference>
<organism evidence="7 8">
    <name type="scientific">Tritrichomonas foetus</name>
    <dbReference type="NCBI Taxonomy" id="1144522"/>
    <lineage>
        <taxon>Eukaryota</taxon>
        <taxon>Metamonada</taxon>
        <taxon>Parabasalia</taxon>
        <taxon>Tritrichomonadida</taxon>
        <taxon>Tritrichomonadidae</taxon>
        <taxon>Tritrichomonas</taxon>
    </lineage>
</organism>
<evidence type="ECO:0000313" key="7">
    <source>
        <dbReference type="EMBL" id="OHT16365.1"/>
    </source>
</evidence>
<accession>A0A1J4L373</accession>
<feature type="domain" description="Protein kinase" evidence="6">
    <location>
        <begin position="48"/>
        <end position="310"/>
    </location>
</feature>
<dbReference type="Pfam" id="PF00069">
    <property type="entry name" value="Pkinase"/>
    <property type="match status" value="1"/>
</dbReference>
<proteinExistence type="inferred from homology"/>
<dbReference type="GO" id="GO:0005524">
    <property type="term" value="F:ATP binding"/>
    <property type="evidence" value="ECO:0007669"/>
    <property type="project" value="UniProtKB-UniRule"/>
</dbReference>
<dbReference type="OrthoDB" id="5979581at2759"/>
<dbReference type="InterPro" id="IPR017441">
    <property type="entry name" value="Protein_kinase_ATP_BS"/>
</dbReference>
<gene>
    <name evidence="7" type="ORF">TRFO_13202</name>
</gene>
<feature type="binding site" evidence="4">
    <location>
        <position position="77"/>
    </location>
    <ligand>
        <name>ATP</name>
        <dbReference type="ChEBI" id="CHEBI:30616"/>
    </ligand>
</feature>
<protein>
    <recommendedName>
        <fullName evidence="1">non-specific serine/threonine protein kinase</fullName>
        <ecNumber evidence="1">2.7.11.1</ecNumber>
    </recommendedName>
</protein>
<comment type="similarity">
    <text evidence="5">Belongs to the protein kinase superfamily.</text>
</comment>
<dbReference type="InterPro" id="IPR011009">
    <property type="entry name" value="Kinase-like_dom_sf"/>
</dbReference>
<dbReference type="AlphaFoldDB" id="A0A1J4L373"/>
<keyword evidence="7" id="KW-0418">Kinase</keyword>
<keyword evidence="7" id="KW-0808">Transferase</keyword>
<reference evidence="7" key="1">
    <citation type="submission" date="2016-10" db="EMBL/GenBank/DDBJ databases">
        <authorList>
            <person name="Benchimol M."/>
            <person name="Almeida L.G."/>
            <person name="Vasconcelos A.T."/>
            <person name="Perreira-Neves A."/>
            <person name="Rosa I.A."/>
            <person name="Tasca T."/>
            <person name="Bogo M.R."/>
            <person name="de Souza W."/>
        </authorList>
    </citation>
    <scope>NUCLEOTIDE SEQUENCE [LARGE SCALE GENOMIC DNA]</scope>
    <source>
        <strain evidence="7">K</strain>
    </source>
</reference>
<dbReference type="VEuPathDB" id="TrichDB:TRFO_13202"/>
<dbReference type="SMART" id="SM00220">
    <property type="entry name" value="S_TKc"/>
    <property type="match status" value="1"/>
</dbReference>
<evidence type="ECO:0000256" key="5">
    <source>
        <dbReference type="RuleBase" id="RU000304"/>
    </source>
</evidence>
<dbReference type="Gene3D" id="1.10.510.10">
    <property type="entry name" value="Transferase(Phosphotransferase) domain 1"/>
    <property type="match status" value="1"/>
</dbReference>
<keyword evidence="2 4" id="KW-0547">Nucleotide-binding</keyword>
<dbReference type="SUPFAM" id="SSF56112">
    <property type="entry name" value="Protein kinase-like (PK-like)"/>
    <property type="match status" value="1"/>
</dbReference>
<dbReference type="GO" id="GO:0004674">
    <property type="term" value="F:protein serine/threonine kinase activity"/>
    <property type="evidence" value="ECO:0007669"/>
    <property type="project" value="UniProtKB-KW"/>
</dbReference>
<dbReference type="Proteomes" id="UP000179807">
    <property type="component" value="Unassembled WGS sequence"/>
</dbReference>
<dbReference type="InterPro" id="IPR050235">
    <property type="entry name" value="CK1_Ser-Thr_kinase"/>
</dbReference>
<dbReference type="RefSeq" id="XP_068369501.1">
    <property type="nucleotide sequence ID" value="XM_068497100.1"/>
</dbReference>
<dbReference type="PANTHER" id="PTHR11909">
    <property type="entry name" value="CASEIN KINASE-RELATED"/>
    <property type="match status" value="1"/>
</dbReference>
<evidence type="ECO:0000256" key="1">
    <source>
        <dbReference type="ARBA" id="ARBA00012513"/>
    </source>
</evidence>
<dbReference type="FunFam" id="1.10.510.10:FF:000886">
    <property type="entry name" value="CK1 family protein kinase"/>
    <property type="match status" value="1"/>
</dbReference>